<evidence type="ECO:0000256" key="6">
    <source>
        <dbReference type="ARBA" id="ARBA00070406"/>
    </source>
</evidence>
<keyword evidence="10" id="KW-1185">Reference proteome</keyword>
<dbReference type="Gene3D" id="1.10.10.10">
    <property type="entry name" value="Winged helix-like DNA-binding domain superfamily/Winged helix DNA-binding domain"/>
    <property type="match status" value="1"/>
</dbReference>
<dbReference type="SMART" id="SM00346">
    <property type="entry name" value="HTH_ICLR"/>
    <property type="match status" value="1"/>
</dbReference>
<feature type="domain" description="IclR-ED" evidence="8">
    <location>
        <begin position="71"/>
        <end position="248"/>
    </location>
</feature>
<sequence length="250" mass="27453">MEGPNRPTLISSVRRALRLLEAAASHDNGAPAKQLAREAGLSLSTAYHLLRTLLHDGYLRRTPEGRYVLGDRVEALRETGRMHSLVRRVHPVLVALRDELQVAAYLALYLDGEIRVVDIADGPRTPRVDLWVGCEDSGHATALGKCVLRQLDPDGRRDYLSRHELHALTPNTVTRVDELLRRLDEPCGLTVELEEYAVGTACAAVPVGDGAGPGALAVSFRPSELPRVRESADRLRAAAERVSRTLLLSR</sequence>
<keyword evidence="1" id="KW-0319">Glycerol metabolism</keyword>
<dbReference type="SUPFAM" id="SSF55781">
    <property type="entry name" value="GAF domain-like"/>
    <property type="match status" value="1"/>
</dbReference>
<dbReference type="InterPro" id="IPR005471">
    <property type="entry name" value="Tscrpt_reg_IclR_N"/>
</dbReference>
<dbReference type="Gene3D" id="3.30.450.40">
    <property type="match status" value="1"/>
</dbReference>
<dbReference type="RefSeq" id="WP_119928192.1">
    <property type="nucleotide sequence ID" value="NZ_QZEY01000008.1"/>
</dbReference>
<evidence type="ECO:0000313" key="9">
    <source>
        <dbReference type="EMBL" id="RJL30768.1"/>
    </source>
</evidence>
<dbReference type="InterPro" id="IPR050707">
    <property type="entry name" value="HTH_MetabolicPath_Reg"/>
</dbReference>
<dbReference type="OrthoDB" id="5242615at2"/>
<dbReference type="InterPro" id="IPR011991">
    <property type="entry name" value="ArsR-like_HTH"/>
</dbReference>
<evidence type="ECO:0000259" key="8">
    <source>
        <dbReference type="PROSITE" id="PS51078"/>
    </source>
</evidence>
<organism evidence="9 10">
    <name type="scientific">Bailinhaonella thermotolerans</name>
    <dbReference type="NCBI Taxonomy" id="1070861"/>
    <lineage>
        <taxon>Bacteria</taxon>
        <taxon>Bacillati</taxon>
        <taxon>Actinomycetota</taxon>
        <taxon>Actinomycetes</taxon>
        <taxon>Streptosporangiales</taxon>
        <taxon>Streptosporangiaceae</taxon>
        <taxon>Bailinhaonella</taxon>
    </lineage>
</organism>
<dbReference type="EMBL" id="QZEY01000008">
    <property type="protein sequence ID" value="RJL30768.1"/>
    <property type="molecule type" value="Genomic_DNA"/>
</dbReference>
<dbReference type="GO" id="GO:0003700">
    <property type="term" value="F:DNA-binding transcription factor activity"/>
    <property type="evidence" value="ECO:0007669"/>
    <property type="project" value="TreeGrafter"/>
</dbReference>
<proteinExistence type="predicted"/>
<dbReference type="GO" id="GO:0045892">
    <property type="term" value="P:negative regulation of DNA-templated transcription"/>
    <property type="evidence" value="ECO:0007669"/>
    <property type="project" value="TreeGrafter"/>
</dbReference>
<dbReference type="PROSITE" id="PS51077">
    <property type="entry name" value="HTH_ICLR"/>
    <property type="match status" value="1"/>
</dbReference>
<dbReference type="Pfam" id="PF01614">
    <property type="entry name" value="IclR_C"/>
    <property type="match status" value="1"/>
</dbReference>
<comment type="caution">
    <text evidence="9">The sequence shown here is derived from an EMBL/GenBank/DDBJ whole genome shotgun (WGS) entry which is preliminary data.</text>
</comment>
<evidence type="ECO:0000256" key="3">
    <source>
        <dbReference type="ARBA" id="ARBA00023125"/>
    </source>
</evidence>
<dbReference type="Pfam" id="PF09339">
    <property type="entry name" value="HTH_IclR"/>
    <property type="match status" value="1"/>
</dbReference>
<dbReference type="AlphaFoldDB" id="A0A3A4B9C8"/>
<evidence type="ECO:0000259" key="7">
    <source>
        <dbReference type="PROSITE" id="PS51077"/>
    </source>
</evidence>
<dbReference type="SUPFAM" id="SSF46785">
    <property type="entry name" value="Winged helix' DNA-binding domain"/>
    <property type="match status" value="1"/>
</dbReference>
<evidence type="ECO:0000313" key="10">
    <source>
        <dbReference type="Proteomes" id="UP000265768"/>
    </source>
</evidence>
<dbReference type="GO" id="GO:0003677">
    <property type="term" value="F:DNA binding"/>
    <property type="evidence" value="ECO:0007669"/>
    <property type="project" value="UniProtKB-KW"/>
</dbReference>
<dbReference type="InterPro" id="IPR014757">
    <property type="entry name" value="Tscrpt_reg_IclR_C"/>
</dbReference>
<evidence type="ECO:0000256" key="5">
    <source>
        <dbReference type="ARBA" id="ARBA00058938"/>
    </source>
</evidence>
<dbReference type="PROSITE" id="PS51078">
    <property type="entry name" value="ICLR_ED"/>
    <property type="match status" value="1"/>
</dbReference>
<dbReference type="CDD" id="cd00090">
    <property type="entry name" value="HTH_ARSR"/>
    <property type="match status" value="1"/>
</dbReference>
<dbReference type="InterPro" id="IPR036388">
    <property type="entry name" value="WH-like_DNA-bd_sf"/>
</dbReference>
<dbReference type="GO" id="GO:0006071">
    <property type="term" value="P:glycerol metabolic process"/>
    <property type="evidence" value="ECO:0007669"/>
    <property type="project" value="UniProtKB-KW"/>
</dbReference>
<keyword evidence="3" id="KW-0238">DNA-binding</keyword>
<dbReference type="FunFam" id="1.10.10.10:FF:000056">
    <property type="entry name" value="IclR family transcriptional regulator"/>
    <property type="match status" value="1"/>
</dbReference>
<dbReference type="PANTHER" id="PTHR30136:SF24">
    <property type="entry name" value="HTH-TYPE TRANSCRIPTIONAL REPRESSOR ALLR"/>
    <property type="match status" value="1"/>
</dbReference>
<dbReference type="Proteomes" id="UP000265768">
    <property type="component" value="Unassembled WGS sequence"/>
</dbReference>
<keyword evidence="4" id="KW-0804">Transcription</keyword>
<feature type="domain" description="HTH iclR-type" evidence="7">
    <location>
        <begin position="10"/>
        <end position="71"/>
    </location>
</feature>
<evidence type="ECO:0000256" key="2">
    <source>
        <dbReference type="ARBA" id="ARBA00023015"/>
    </source>
</evidence>
<protein>
    <recommendedName>
        <fullName evidence="6">Glycerol operon regulatory protein</fullName>
    </recommendedName>
</protein>
<name>A0A3A4B9C8_9ACTN</name>
<accession>A0A3A4B9C8</accession>
<keyword evidence="2" id="KW-0805">Transcription regulation</keyword>
<dbReference type="InterPro" id="IPR036390">
    <property type="entry name" value="WH_DNA-bd_sf"/>
</dbReference>
<reference evidence="9 10" key="1">
    <citation type="submission" date="2018-09" db="EMBL/GenBank/DDBJ databases">
        <title>YIM 75507 draft genome.</title>
        <authorList>
            <person name="Tang S."/>
            <person name="Feng Y."/>
        </authorList>
    </citation>
    <scope>NUCLEOTIDE SEQUENCE [LARGE SCALE GENOMIC DNA]</scope>
    <source>
        <strain evidence="9 10">YIM 75507</strain>
    </source>
</reference>
<dbReference type="PANTHER" id="PTHR30136">
    <property type="entry name" value="HELIX-TURN-HELIX TRANSCRIPTIONAL REGULATOR, ICLR FAMILY"/>
    <property type="match status" value="1"/>
</dbReference>
<dbReference type="InterPro" id="IPR029016">
    <property type="entry name" value="GAF-like_dom_sf"/>
</dbReference>
<evidence type="ECO:0000256" key="4">
    <source>
        <dbReference type="ARBA" id="ARBA00023163"/>
    </source>
</evidence>
<evidence type="ECO:0000256" key="1">
    <source>
        <dbReference type="ARBA" id="ARBA00022798"/>
    </source>
</evidence>
<gene>
    <name evidence="9" type="ORF">D5H75_20845</name>
</gene>
<comment type="function">
    <text evidence="5">May be an activator protein for the gylABX operon.</text>
</comment>